<dbReference type="SUPFAM" id="SSF81301">
    <property type="entry name" value="Nucleotidyltransferase"/>
    <property type="match status" value="1"/>
</dbReference>
<dbReference type="Gene3D" id="3.30.460.10">
    <property type="entry name" value="Beta Polymerase, domain 2"/>
    <property type="match status" value="1"/>
</dbReference>
<reference evidence="2 3" key="1">
    <citation type="submission" date="2023-07" db="EMBL/GenBank/DDBJ databases">
        <title>Genomic Encyclopedia of Type Strains, Phase IV (KMG-IV): sequencing the most valuable type-strain genomes for metagenomic binning, comparative biology and taxonomic classification.</title>
        <authorList>
            <person name="Goeker M."/>
        </authorList>
    </citation>
    <scope>NUCLEOTIDE SEQUENCE [LARGE SCALE GENOMIC DNA]</scope>
    <source>
        <strain evidence="2 3">DSM 19154</strain>
    </source>
</reference>
<feature type="domain" description="Polymerase nucleotidyl transferase" evidence="1">
    <location>
        <begin position="28"/>
        <end position="63"/>
    </location>
</feature>
<accession>A0ABT9YCV6</accession>
<evidence type="ECO:0000259" key="1">
    <source>
        <dbReference type="Pfam" id="PF01909"/>
    </source>
</evidence>
<name>A0ABT9YCV6_9BACI</name>
<dbReference type="InterPro" id="IPR002934">
    <property type="entry name" value="Polymerase_NTP_transf_dom"/>
</dbReference>
<gene>
    <name evidence="2" type="ORF">J2S05_000462</name>
</gene>
<dbReference type="EMBL" id="JAUSUA010000001">
    <property type="protein sequence ID" value="MDQ0205688.1"/>
    <property type="molecule type" value="Genomic_DNA"/>
</dbReference>
<comment type="caution">
    <text evidence="2">The sequence shown here is derived from an EMBL/GenBank/DDBJ whole genome shotgun (WGS) entry which is preliminary data.</text>
</comment>
<proteinExistence type="predicted"/>
<dbReference type="Pfam" id="PF01909">
    <property type="entry name" value="NTP_transf_2"/>
    <property type="match status" value="1"/>
</dbReference>
<protein>
    <submittedName>
        <fullName evidence="2">Nucleotidyltransferase</fullName>
    </submittedName>
</protein>
<dbReference type="CDD" id="cd05403">
    <property type="entry name" value="NT_KNTase_like"/>
    <property type="match status" value="1"/>
</dbReference>
<organism evidence="2 3">
    <name type="scientific">Alkalicoccobacillus murimartini</name>
    <dbReference type="NCBI Taxonomy" id="171685"/>
    <lineage>
        <taxon>Bacteria</taxon>
        <taxon>Bacillati</taxon>
        <taxon>Bacillota</taxon>
        <taxon>Bacilli</taxon>
        <taxon>Bacillales</taxon>
        <taxon>Bacillaceae</taxon>
        <taxon>Alkalicoccobacillus</taxon>
    </lineage>
</organism>
<keyword evidence="3" id="KW-1185">Reference proteome</keyword>
<dbReference type="InterPro" id="IPR043519">
    <property type="entry name" value="NT_sf"/>
</dbReference>
<sequence length="239" mass="27398">MSELNKLSPIKAAEQFINDYFRDCQGALLAGSVVRGEATETSDLDIVIFDKHLTSSYRQSLVKYDWAIEIFVHSPTSYKHFFKLDFELARPSMQRMVSEGIVIKDDEILASIKQEATDQLNKGPEEWSIETIDTKRYFITDALDDFIGCSNRVEELFIANTLAELVSEFVLRTNKQWTGASKWVIRSLRNYDGVFTDQFVKAFDMFYKNGDKNLVIHLVDKTLEPFGGRLFDGFSLGKN</sequence>
<evidence type="ECO:0000313" key="2">
    <source>
        <dbReference type="EMBL" id="MDQ0205688.1"/>
    </source>
</evidence>
<dbReference type="Proteomes" id="UP001225034">
    <property type="component" value="Unassembled WGS sequence"/>
</dbReference>
<evidence type="ECO:0000313" key="3">
    <source>
        <dbReference type="Proteomes" id="UP001225034"/>
    </source>
</evidence>